<sequence length="64" mass="7478">MKTLSRNGSESNFQKLRYSERIFEIKKLGNGSAYHPHCLNTPHTTILGFHTTKALRVLPFNRRY</sequence>
<keyword evidence="2" id="KW-1185">Reference proteome</keyword>
<accession>A0A1D1VAC0</accession>
<organism evidence="1 2">
    <name type="scientific">Ramazzottius varieornatus</name>
    <name type="common">Water bear</name>
    <name type="synonym">Tardigrade</name>
    <dbReference type="NCBI Taxonomy" id="947166"/>
    <lineage>
        <taxon>Eukaryota</taxon>
        <taxon>Metazoa</taxon>
        <taxon>Ecdysozoa</taxon>
        <taxon>Tardigrada</taxon>
        <taxon>Eutardigrada</taxon>
        <taxon>Parachela</taxon>
        <taxon>Hypsibioidea</taxon>
        <taxon>Ramazzottiidae</taxon>
        <taxon>Ramazzottius</taxon>
    </lineage>
</organism>
<comment type="caution">
    <text evidence="1">The sequence shown here is derived from an EMBL/GenBank/DDBJ whole genome shotgun (WGS) entry which is preliminary data.</text>
</comment>
<dbReference type="AlphaFoldDB" id="A0A1D1VAC0"/>
<evidence type="ECO:0000313" key="2">
    <source>
        <dbReference type="Proteomes" id="UP000186922"/>
    </source>
</evidence>
<evidence type="ECO:0000313" key="1">
    <source>
        <dbReference type="EMBL" id="GAU98566.1"/>
    </source>
</evidence>
<proteinExistence type="predicted"/>
<protein>
    <submittedName>
        <fullName evidence="1">Uncharacterized protein</fullName>
    </submittedName>
</protein>
<gene>
    <name evidence="1" type="primary">RvY_09695-1</name>
    <name evidence="1" type="synonym">RvY_09695.1</name>
    <name evidence="1" type="ORF">RvY_09695</name>
</gene>
<dbReference type="EMBL" id="BDGG01000004">
    <property type="protein sequence ID" value="GAU98566.1"/>
    <property type="molecule type" value="Genomic_DNA"/>
</dbReference>
<reference evidence="1 2" key="1">
    <citation type="journal article" date="2016" name="Nat. Commun.">
        <title>Extremotolerant tardigrade genome and improved radiotolerance of human cultured cells by tardigrade-unique protein.</title>
        <authorList>
            <person name="Hashimoto T."/>
            <person name="Horikawa D.D."/>
            <person name="Saito Y."/>
            <person name="Kuwahara H."/>
            <person name="Kozuka-Hata H."/>
            <person name="Shin-I T."/>
            <person name="Minakuchi Y."/>
            <person name="Ohishi K."/>
            <person name="Motoyama A."/>
            <person name="Aizu T."/>
            <person name="Enomoto A."/>
            <person name="Kondo K."/>
            <person name="Tanaka S."/>
            <person name="Hara Y."/>
            <person name="Koshikawa S."/>
            <person name="Sagara H."/>
            <person name="Miura T."/>
            <person name="Yokobori S."/>
            <person name="Miyagawa K."/>
            <person name="Suzuki Y."/>
            <person name="Kubo T."/>
            <person name="Oyama M."/>
            <person name="Kohara Y."/>
            <person name="Fujiyama A."/>
            <person name="Arakawa K."/>
            <person name="Katayama T."/>
            <person name="Toyoda A."/>
            <person name="Kunieda T."/>
        </authorList>
    </citation>
    <scope>NUCLEOTIDE SEQUENCE [LARGE SCALE GENOMIC DNA]</scope>
    <source>
        <strain evidence="1 2">YOKOZUNA-1</strain>
    </source>
</reference>
<dbReference type="Proteomes" id="UP000186922">
    <property type="component" value="Unassembled WGS sequence"/>
</dbReference>
<name>A0A1D1VAC0_RAMVA</name>